<dbReference type="EMBL" id="MVDE01000008">
    <property type="protein sequence ID" value="PKQ67477.1"/>
    <property type="molecule type" value="Genomic_DNA"/>
</dbReference>
<keyword evidence="5 6" id="KW-0408">Iron</keyword>
<dbReference type="AlphaFoldDB" id="A0A2N3IAZ2"/>
<dbReference type="Gene3D" id="1.10.490.10">
    <property type="entry name" value="Globins"/>
    <property type="match status" value="1"/>
</dbReference>
<dbReference type="InterPro" id="IPR009050">
    <property type="entry name" value="Globin-like_sf"/>
</dbReference>
<evidence type="ECO:0000256" key="5">
    <source>
        <dbReference type="ARBA" id="ARBA00023004"/>
    </source>
</evidence>
<keyword evidence="3 6" id="KW-0349">Heme</keyword>
<dbReference type="InterPro" id="IPR001486">
    <property type="entry name" value="Hemoglobin_trunc"/>
</dbReference>
<keyword evidence="8" id="KW-1185">Reference proteome</keyword>
<dbReference type="GO" id="GO:0015671">
    <property type="term" value="P:oxygen transport"/>
    <property type="evidence" value="ECO:0007669"/>
    <property type="project" value="InterPro"/>
</dbReference>
<proteinExistence type="predicted"/>
<keyword evidence="4 6" id="KW-0479">Metal-binding</keyword>
<dbReference type="InterPro" id="IPR012292">
    <property type="entry name" value="Globin/Proto"/>
</dbReference>
<dbReference type="Proteomes" id="UP000233618">
    <property type="component" value="Unassembled WGS sequence"/>
</dbReference>
<dbReference type="PROSITE" id="PS01213">
    <property type="entry name" value="GLOBIN_FAM_2"/>
    <property type="match status" value="1"/>
</dbReference>
<comment type="caution">
    <text evidence="7">The sequence shown here is derived from an EMBL/GenBank/DDBJ whole genome shotgun (WGS) entry which is preliminary data.</text>
</comment>
<dbReference type="GO" id="GO:0046872">
    <property type="term" value="F:metal ion binding"/>
    <property type="evidence" value="ECO:0007669"/>
    <property type="project" value="UniProtKB-KW"/>
</dbReference>
<dbReference type="RefSeq" id="WP_101309232.1">
    <property type="nucleotide sequence ID" value="NZ_MVDE01000008.1"/>
</dbReference>
<keyword evidence="2" id="KW-0813">Transport</keyword>
<name>A0A2N3IAZ2_9BACT</name>
<dbReference type="SUPFAM" id="SSF46458">
    <property type="entry name" value="Globin-like"/>
    <property type="match status" value="1"/>
</dbReference>
<gene>
    <name evidence="7" type="ORF">BZG01_06975</name>
</gene>
<dbReference type="Pfam" id="PF01152">
    <property type="entry name" value="Bac_globin"/>
    <property type="match status" value="1"/>
</dbReference>
<dbReference type="InterPro" id="IPR019795">
    <property type="entry name" value="Globin_bac-like_CS"/>
</dbReference>
<evidence type="ECO:0000256" key="1">
    <source>
        <dbReference type="ARBA" id="ARBA00001971"/>
    </source>
</evidence>
<dbReference type="CDD" id="cd00454">
    <property type="entry name" value="TrHb1_N"/>
    <property type="match status" value="1"/>
</dbReference>
<reference evidence="7 8" key="1">
    <citation type="journal article" date="2017" name="Front. Microbiol.">
        <title>Labilibaculum manganireducens gen. nov., sp. nov. and Labilibaculum filiforme sp. nov., Novel Bacteroidetes Isolated from Subsurface Sediments of the Baltic Sea.</title>
        <authorList>
            <person name="Vandieken V."/>
            <person name="Marshall I.P."/>
            <person name="Niemann H."/>
            <person name="Engelen B."/>
            <person name="Cypionka H."/>
        </authorList>
    </citation>
    <scope>NUCLEOTIDE SEQUENCE [LARGE SCALE GENOMIC DNA]</scope>
    <source>
        <strain evidence="7 8">59.10-2M</strain>
    </source>
</reference>
<dbReference type="GO" id="GO:0019825">
    <property type="term" value="F:oxygen binding"/>
    <property type="evidence" value="ECO:0007669"/>
    <property type="project" value="InterPro"/>
</dbReference>
<evidence type="ECO:0000256" key="2">
    <source>
        <dbReference type="ARBA" id="ARBA00022448"/>
    </source>
</evidence>
<dbReference type="GO" id="GO:0020037">
    <property type="term" value="F:heme binding"/>
    <property type="evidence" value="ECO:0007669"/>
    <property type="project" value="InterPro"/>
</dbReference>
<evidence type="ECO:0000256" key="3">
    <source>
        <dbReference type="ARBA" id="ARBA00022617"/>
    </source>
</evidence>
<comment type="cofactor">
    <cofactor evidence="1">
        <name>heme</name>
        <dbReference type="ChEBI" id="CHEBI:30413"/>
    </cofactor>
</comment>
<evidence type="ECO:0000313" key="8">
    <source>
        <dbReference type="Proteomes" id="UP000233618"/>
    </source>
</evidence>
<feature type="binding site" description="distal binding residue" evidence="6">
    <location>
        <position position="73"/>
    </location>
    <ligand>
        <name>heme</name>
        <dbReference type="ChEBI" id="CHEBI:30413"/>
    </ligand>
    <ligandPart>
        <name>Fe</name>
        <dbReference type="ChEBI" id="CHEBI:18248"/>
    </ligandPart>
</feature>
<protein>
    <submittedName>
        <fullName evidence="7">Group 1 truncated hemoglobin</fullName>
    </submittedName>
</protein>
<evidence type="ECO:0000313" key="7">
    <source>
        <dbReference type="EMBL" id="PKQ67477.1"/>
    </source>
</evidence>
<organism evidence="7 8">
    <name type="scientific">Labilibaculum manganireducens</name>
    <dbReference type="NCBI Taxonomy" id="1940525"/>
    <lineage>
        <taxon>Bacteria</taxon>
        <taxon>Pseudomonadati</taxon>
        <taxon>Bacteroidota</taxon>
        <taxon>Bacteroidia</taxon>
        <taxon>Marinilabiliales</taxon>
        <taxon>Marinifilaceae</taxon>
        <taxon>Labilibaculum</taxon>
    </lineage>
</organism>
<evidence type="ECO:0000256" key="4">
    <source>
        <dbReference type="ARBA" id="ARBA00022723"/>
    </source>
</evidence>
<evidence type="ECO:0000256" key="6">
    <source>
        <dbReference type="PIRSR" id="PIRSR601486-1"/>
    </source>
</evidence>
<sequence>MSGTLYERLGGTEGITKIANDVVDLHLLNPAIAVRFTNAKADVKAMKNGAATFLMAGTGGPDLYKGADMLTTHKGMNVSEKEFVEVMADVMKAMDMNNIGQREKEEVLFVLFSMREEIIAV</sequence>
<accession>A0A2N3IAZ2</accession>